<comment type="caution">
    <text evidence="2">The sequence shown here is derived from an EMBL/GenBank/DDBJ whole genome shotgun (WGS) entry which is preliminary data.</text>
</comment>
<organism evidence="2 3">
    <name type="scientific">Caulobacter ginsengisoli</name>
    <dbReference type="NCBI Taxonomy" id="400775"/>
    <lineage>
        <taxon>Bacteria</taxon>
        <taxon>Pseudomonadati</taxon>
        <taxon>Pseudomonadota</taxon>
        <taxon>Alphaproteobacteria</taxon>
        <taxon>Caulobacterales</taxon>
        <taxon>Caulobacteraceae</taxon>
        <taxon>Caulobacter</taxon>
    </lineage>
</organism>
<evidence type="ECO:0000313" key="2">
    <source>
        <dbReference type="EMBL" id="MDQ0464298.1"/>
    </source>
</evidence>
<reference evidence="2 3" key="1">
    <citation type="submission" date="2023-07" db="EMBL/GenBank/DDBJ databases">
        <title>Genomic Encyclopedia of Type Strains, Phase IV (KMG-IV): sequencing the most valuable type-strain genomes for metagenomic binning, comparative biology and taxonomic classification.</title>
        <authorList>
            <person name="Goeker M."/>
        </authorList>
    </citation>
    <scope>NUCLEOTIDE SEQUENCE [LARGE SCALE GENOMIC DNA]</scope>
    <source>
        <strain evidence="2 3">DSM 18695</strain>
    </source>
</reference>
<sequence length="76" mass="8455">MPAKHPDTDRWGGPGASHEDRSKPKPDPTVKDFDDPDRYSRHSKVSGGGGEADVHHAHEPGRKRDFEANDAQKRKT</sequence>
<gene>
    <name evidence="2" type="ORF">QO010_002079</name>
</gene>
<feature type="region of interest" description="Disordered" evidence="1">
    <location>
        <begin position="1"/>
        <end position="76"/>
    </location>
</feature>
<dbReference type="EMBL" id="JAUSVS010000003">
    <property type="protein sequence ID" value="MDQ0464298.1"/>
    <property type="molecule type" value="Genomic_DNA"/>
</dbReference>
<proteinExistence type="predicted"/>
<name>A0ABU0IQL2_9CAUL</name>
<feature type="compositionally biased region" description="Basic and acidic residues" evidence="1">
    <location>
        <begin position="52"/>
        <end position="76"/>
    </location>
</feature>
<dbReference type="Proteomes" id="UP001228905">
    <property type="component" value="Unassembled WGS sequence"/>
</dbReference>
<accession>A0ABU0IQL2</accession>
<evidence type="ECO:0000313" key="3">
    <source>
        <dbReference type="Proteomes" id="UP001228905"/>
    </source>
</evidence>
<dbReference type="RefSeq" id="WP_307348880.1">
    <property type="nucleotide sequence ID" value="NZ_JAUSVS010000003.1"/>
</dbReference>
<evidence type="ECO:0000256" key="1">
    <source>
        <dbReference type="SAM" id="MobiDB-lite"/>
    </source>
</evidence>
<protein>
    <submittedName>
        <fullName evidence="2">Uncharacterized protein</fullName>
    </submittedName>
</protein>
<keyword evidence="3" id="KW-1185">Reference proteome</keyword>
<feature type="compositionally biased region" description="Basic and acidic residues" evidence="1">
    <location>
        <begin position="1"/>
        <end position="10"/>
    </location>
</feature>
<feature type="compositionally biased region" description="Basic and acidic residues" evidence="1">
    <location>
        <begin position="17"/>
        <end position="40"/>
    </location>
</feature>